<dbReference type="EMBL" id="CP003380">
    <property type="protein sequence ID" value="AFJ01321.1"/>
    <property type="molecule type" value="Genomic_DNA"/>
</dbReference>
<dbReference type="KEGG" id="mec:Q7C_140"/>
<dbReference type="Proteomes" id="UP000009145">
    <property type="component" value="Chromosome"/>
</dbReference>
<dbReference type="Gene3D" id="3.30.1370.110">
    <property type="match status" value="1"/>
</dbReference>
<sequence>MTDEKKHDIADDAALFRQEVADAAPLRASNRINPPKVATKIQRHQTAPPLTDPAPGFSDMVADTLVGNEEVLLFKRPGIQHRQFAKLRAGKIHIEAELDLHGLTSDRAEPMLAEFLMACLQQQIRCVRIIHGKGWSSRDNLPILKSKVNTWLRQHPSVLAFASATVNDGGSGALYILLKRHYAE</sequence>
<evidence type="ECO:0000313" key="2">
    <source>
        <dbReference type="EMBL" id="AFJ01321.1"/>
    </source>
</evidence>
<keyword evidence="3" id="KW-1185">Reference proteome</keyword>
<gene>
    <name evidence="2" type="ordered locus">Q7C_140</name>
</gene>
<dbReference type="RefSeq" id="WP_014702771.1">
    <property type="nucleotide sequence ID" value="NC_017856.1"/>
</dbReference>
<dbReference type="SMART" id="SM00463">
    <property type="entry name" value="SMR"/>
    <property type="match status" value="1"/>
</dbReference>
<organism evidence="2 3">
    <name type="scientific">Methylophaga frappieri (strain ATCC BAA-2434 / DSM 25690 / JAM7)</name>
    <dbReference type="NCBI Taxonomy" id="754477"/>
    <lineage>
        <taxon>Bacteria</taxon>
        <taxon>Pseudomonadati</taxon>
        <taxon>Pseudomonadota</taxon>
        <taxon>Gammaproteobacteria</taxon>
        <taxon>Thiotrichales</taxon>
        <taxon>Piscirickettsiaceae</taxon>
        <taxon>Methylophaga</taxon>
    </lineage>
</organism>
<accession>I1YEH8</accession>
<dbReference type="InterPro" id="IPR036063">
    <property type="entry name" value="Smr_dom_sf"/>
</dbReference>
<reference evidence="2 3" key="1">
    <citation type="journal article" date="2012" name="J. Bacteriol.">
        <title>Complete genome sequences of Methylophaga sp. strain JAM1 and Methylophaga sp. strain JAM7.</title>
        <authorList>
            <person name="Villeneuve C."/>
            <person name="Martineau C."/>
            <person name="Mauffrey F."/>
            <person name="Villemur R."/>
        </authorList>
    </citation>
    <scope>NUCLEOTIDE SEQUENCE [LARGE SCALE GENOMIC DNA]</scope>
    <source>
        <strain evidence="2 3">JAM7</strain>
    </source>
</reference>
<feature type="domain" description="Smr" evidence="1">
    <location>
        <begin position="98"/>
        <end position="179"/>
    </location>
</feature>
<dbReference type="PANTHER" id="PTHR35562:SF2">
    <property type="entry name" value="DNA ENDONUCLEASE SMRA-RELATED"/>
    <property type="match status" value="1"/>
</dbReference>
<evidence type="ECO:0000259" key="1">
    <source>
        <dbReference type="PROSITE" id="PS50828"/>
    </source>
</evidence>
<dbReference type="HOGENOM" id="CLU_055978_1_0_6"/>
<dbReference type="OrthoDB" id="9808881at2"/>
<name>I1YEH8_METFJ</name>
<proteinExistence type="predicted"/>
<dbReference type="SUPFAM" id="SSF160443">
    <property type="entry name" value="SMR domain-like"/>
    <property type="match status" value="1"/>
</dbReference>
<dbReference type="PATRIC" id="fig|754477.3.peg.140"/>
<dbReference type="AlphaFoldDB" id="I1YEH8"/>
<dbReference type="PROSITE" id="PS50828">
    <property type="entry name" value="SMR"/>
    <property type="match status" value="1"/>
</dbReference>
<dbReference type="PANTHER" id="PTHR35562">
    <property type="entry name" value="DNA ENDONUCLEASE SMRA-RELATED"/>
    <property type="match status" value="1"/>
</dbReference>
<protein>
    <recommendedName>
        <fullName evidence="1">Smr domain-containing protein</fullName>
    </recommendedName>
</protein>
<dbReference type="InterPro" id="IPR002625">
    <property type="entry name" value="Smr_dom"/>
</dbReference>
<dbReference type="eggNOG" id="COG2840">
    <property type="taxonomic scope" value="Bacteria"/>
</dbReference>
<evidence type="ECO:0000313" key="3">
    <source>
        <dbReference type="Proteomes" id="UP000009145"/>
    </source>
</evidence>
<dbReference type="Pfam" id="PF01713">
    <property type="entry name" value="Smr"/>
    <property type="match status" value="1"/>
</dbReference>
<dbReference type="STRING" id="754477.Q7C_140"/>